<evidence type="ECO:0000313" key="2">
    <source>
        <dbReference type="Proteomes" id="UP000640333"/>
    </source>
</evidence>
<proteinExistence type="predicted"/>
<protein>
    <submittedName>
        <fullName evidence="1">Uncharacterized protein</fullName>
    </submittedName>
</protein>
<sequence length="267" mass="29715">MLRVLIVFAVLLAGAAAYVFMNKSIDLDLPGVPPAETTTTPAVQSEPDSEVVKEVVKEARKHINQITAPPEQSINIETADHFVTASQLLELPQQQVESRAELEIVQESGSKTFGVDTGAVTPAPVFVGDQVLNHDNRIKLQELLDRPETSSKQVYYIHAVNDGDEQGLWGILQTGLTRTFAEGIKLGEKKDKLYVDIPQQADEKLNNKQSSFLGKVLQNKVKTTYIYNYRSGRLGDDPDLIEPGQQLIIVQFSEDELIRVYNHFISQ</sequence>
<evidence type="ECO:0000313" key="1">
    <source>
        <dbReference type="EMBL" id="MBE9396687.1"/>
    </source>
</evidence>
<comment type="caution">
    <text evidence="1">The sequence shown here is derived from an EMBL/GenBank/DDBJ whole genome shotgun (WGS) entry which is preliminary data.</text>
</comment>
<reference evidence="1" key="1">
    <citation type="submission" date="2020-10" db="EMBL/GenBank/DDBJ databases">
        <title>Bacterium isolated from coastal waters sediment.</title>
        <authorList>
            <person name="Chen R.-J."/>
            <person name="Lu D.-C."/>
            <person name="Zhu K.-L."/>
            <person name="Du Z.-J."/>
        </authorList>
    </citation>
    <scope>NUCLEOTIDE SEQUENCE</scope>
    <source>
        <strain evidence="1">N1Y112</strain>
    </source>
</reference>
<dbReference type="EMBL" id="JADEYS010000004">
    <property type="protein sequence ID" value="MBE9396687.1"/>
    <property type="molecule type" value="Genomic_DNA"/>
</dbReference>
<dbReference type="AlphaFoldDB" id="A0A8J7FLE7"/>
<dbReference type="Proteomes" id="UP000640333">
    <property type="component" value="Unassembled WGS sequence"/>
</dbReference>
<organism evidence="1 2">
    <name type="scientific">Pontibacterium sinense</name>
    <dbReference type="NCBI Taxonomy" id="2781979"/>
    <lineage>
        <taxon>Bacteria</taxon>
        <taxon>Pseudomonadati</taxon>
        <taxon>Pseudomonadota</taxon>
        <taxon>Gammaproteobacteria</taxon>
        <taxon>Oceanospirillales</taxon>
        <taxon>Oceanospirillaceae</taxon>
        <taxon>Pontibacterium</taxon>
    </lineage>
</organism>
<name>A0A8J7FLE7_9GAMM</name>
<accession>A0A8J7FLE7</accession>
<gene>
    <name evidence="1" type="ORF">IOQ59_05360</name>
</gene>
<dbReference type="RefSeq" id="WP_193952241.1">
    <property type="nucleotide sequence ID" value="NZ_JADEYS010000004.1"/>
</dbReference>
<keyword evidence="2" id="KW-1185">Reference proteome</keyword>